<dbReference type="InterPro" id="IPR029068">
    <property type="entry name" value="Glyas_Bleomycin-R_OHBP_Dase"/>
</dbReference>
<name>A0ABP6J2G6_STRTU</name>
<dbReference type="PANTHER" id="PTHR33993:SF10">
    <property type="entry name" value="CONSERVED PROTEIN"/>
    <property type="match status" value="1"/>
</dbReference>
<dbReference type="CDD" id="cd07247">
    <property type="entry name" value="SgaA_N_like"/>
    <property type="match status" value="1"/>
</dbReference>
<proteinExistence type="predicted"/>
<evidence type="ECO:0000313" key="3">
    <source>
        <dbReference type="Proteomes" id="UP001501102"/>
    </source>
</evidence>
<gene>
    <name evidence="2" type="ORF">GCM10020221_13210</name>
</gene>
<dbReference type="InterPro" id="IPR041581">
    <property type="entry name" value="Glyoxalase_6"/>
</dbReference>
<feature type="domain" description="VOC" evidence="1">
    <location>
        <begin position="107"/>
        <end position="220"/>
    </location>
</feature>
<comment type="caution">
    <text evidence="2">The sequence shown here is derived from an EMBL/GenBank/DDBJ whole genome shotgun (WGS) entry which is preliminary data.</text>
</comment>
<accession>A0ABP6J2G6</accession>
<dbReference type="InterPro" id="IPR052164">
    <property type="entry name" value="Anthracycline_SecMetBiosynth"/>
</dbReference>
<dbReference type="Gene3D" id="3.10.180.10">
    <property type="entry name" value="2,3-Dihydroxybiphenyl 1,2-Dioxygenase, domain 1"/>
    <property type="match status" value="2"/>
</dbReference>
<dbReference type="InterPro" id="IPR037523">
    <property type="entry name" value="VOC_core"/>
</dbReference>
<dbReference type="Proteomes" id="UP001501102">
    <property type="component" value="Unassembled WGS sequence"/>
</dbReference>
<dbReference type="Pfam" id="PF00903">
    <property type="entry name" value="Glyoxalase"/>
    <property type="match status" value="1"/>
</dbReference>
<keyword evidence="3" id="KW-1185">Reference proteome</keyword>
<protein>
    <recommendedName>
        <fullName evidence="1">VOC domain-containing protein</fullName>
    </recommendedName>
</protein>
<evidence type="ECO:0000313" key="2">
    <source>
        <dbReference type="EMBL" id="GAA2918303.1"/>
    </source>
</evidence>
<dbReference type="Pfam" id="PF18029">
    <property type="entry name" value="Glyoxalase_6"/>
    <property type="match status" value="1"/>
</dbReference>
<organism evidence="2 3">
    <name type="scientific">Streptomyces thioluteus</name>
    <dbReference type="NCBI Taxonomy" id="66431"/>
    <lineage>
        <taxon>Bacteria</taxon>
        <taxon>Bacillati</taxon>
        <taxon>Actinomycetota</taxon>
        <taxon>Actinomycetes</taxon>
        <taxon>Kitasatosporales</taxon>
        <taxon>Streptomycetaceae</taxon>
        <taxon>Streptomyces</taxon>
    </lineage>
</organism>
<dbReference type="InterPro" id="IPR004360">
    <property type="entry name" value="Glyas_Fos-R_dOase_dom"/>
</dbReference>
<evidence type="ECO:0000259" key="1">
    <source>
        <dbReference type="PROSITE" id="PS51819"/>
    </source>
</evidence>
<feature type="domain" description="VOC" evidence="1">
    <location>
        <begin position="234"/>
        <end position="356"/>
    </location>
</feature>
<dbReference type="EMBL" id="BAAAXZ010000048">
    <property type="protein sequence ID" value="GAA2918303.1"/>
    <property type="molecule type" value="Genomic_DNA"/>
</dbReference>
<dbReference type="PANTHER" id="PTHR33993">
    <property type="entry name" value="GLYOXALASE-RELATED"/>
    <property type="match status" value="1"/>
</dbReference>
<dbReference type="PROSITE" id="PS51819">
    <property type="entry name" value="VOC"/>
    <property type="match status" value="2"/>
</dbReference>
<sequence length="368" mass="37880">MQVSGVFAAGKENARGLARTGELSYRNASAGPFPGPLSGAFRTPSPALSAGCRRPGGIAGPPIPWLLRHPVRPAGPRDGRAKLRKEAAPMGEARETGGAAVAGPRSAPCWADVMLPDVEAGKRFYGGLFGWTFRDAGPEYSSCTEAFRDGRAVAALAPKPDGRMPTAWCVYFSSTDAAATAGRITEAGGQVVTGPFAVGPFGTMLLAADPGGAVLGVWQAGSHRGFEERGTPGSFAWTEVYTRDAAAVDAFYERVFGLVAHAPGGDATADYALWTPVGLPPGPGDAVGGRAVMGEGFPEVMPAHFLVHFAVADCDAAAETAGRLGGRVRRGPREAPYGRFAVLTDSQGADFAVVEPARAPGRGTAAGR</sequence>
<dbReference type="SUPFAM" id="SSF54593">
    <property type="entry name" value="Glyoxalase/Bleomycin resistance protein/Dihydroxybiphenyl dioxygenase"/>
    <property type="match status" value="2"/>
</dbReference>
<reference evidence="3" key="1">
    <citation type="journal article" date="2019" name="Int. J. Syst. Evol. Microbiol.">
        <title>The Global Catalogue of Microorganisms (GCM) 10K type strain sequencing project: providing services to taxonomists for standard genome sequencing and annotation.</title>
        <authorList>
            <consortium name="The Broad Institute Genomics Platform"/>
            <consortium name="The Broad Institute Genome Sequencing Center for Infectious Disease"/>
            <person name="Wu L."/>
            <person name="Ma J."/>
        </authorList>
    </citation>
    <scope>NUCLEOTIDE SEQUENCE [LARGE SCALE GENOMIC DNA]</scope>
    <source>
        <strain evidence="3">JCM 4087</strain>
    </source>
</reference>